<dbReference type="GO" id="GO:0003676">
    <property type="term" value="F:nucleic acid binding"/>
    <property type="evidence" value="ECO:0007669"/>
    <property type="project" value="InterPro"/>
</dbReference>
<keyword evidence="2" id="KW-0378">Hydrolase</keyword>
<evidence type="ECO:0000259" key="1">
    <source>
        <dbReference type="Pfam" id="PF01844"/>
    </source>
</evidence>
<dbReference type="CDD" id="cd00085">
    <property type="entry name" value="HNHc"/>
    <property type="match status" value="1"/>
</dbReference>
<proteinExistence type="predicted"/>
<dbReference type="GO" id="GO:0004527">
    <property type="term" value="F:exonuclease activity"/>
    <property type="evidence" value="ECO:0007669"/>
    <property type="project" value="UniProtKB-KW"/>
</dbReference>
<dbReference type="GO" id="GO:0008270">
    <property type="term" value="F:zinc ion binding"/>
    <property type="evidence" value="ECO:0007669"/>
    <property type="project" value="InterPro"/>
</dbReference>
<dbReference type="Pfam" id="PF01844">
    <property type="entry name" value="HNH"/>
    <property type="match status" value="1"/>
</dbReference>
<organism evidence="2">
    <name type="scientific">Siphoviridae sp. ct3yx7</name>
    <dbReference type="NCBI Taxonomy" id="2825326"/>
    <lineage>
        <taxon>Viruses</taxon>
        <taxon>Duplodnaviria</taxon>
        <taxon>Heunggongvirae</taxon>
        <taxon>Uroviricota</taxon>
        <taxon>Caudoviricetes</taxon>
    </lineage>
</organism>
<accession>A0A8S5P583</accession>
<dbReference type="GO" id="GO:0004519">
    <property type="term" value="F:endonuclease activity"/>
    <property type="evidence" value="ECO:0007669"/>
    <property type="project" value="InterPro"/>
</dbReference>
<dbReference type="InterPro" id="IPR011604">
    <property type="entry name" value="PDDEXK-like_dom_sf"/>
</dbReference>
<reference evidence="2" key="1">
    <citation type="journal article" date="2021" name="Proc. Natl. Acad. Sci. U.S.A.">
        <title>A Catalog of Tens of Thousands of Viruses from Human Metagenomes Reveals Hidden Associations with Chronic Diseases.</title>
        <authorList>
            <person name="Tisza M.J."/>
            <person name="Buck C.B."/>
        </authorList>
    </citation>
    <scope>NUCLEOTIDE SEQUENCE</scope>
    <source>
        <strain evidence="2">Ct3yx7</strain>
    </source>
</reference>
<evidence type="ECO:0000313" key="2">
    <source>
        <dbReference type="EMBL" id="DAE01792.1"/>
    </source>
</evidence>
<keyword evidence="2" id="KW-0540">Nuclease</keyword>
<sequence>MVSLFCPERGKPCSFAGTAKGWAKTPFTAAPTYTQPECSLFRPRCTASRFSIACITAMLRRKARRVPYEQYLKTGHWEARREKALRLAGRRCQECGSAERLEVHHLSYDRLFQERDGDLIVLCRRCHGKRHAYFNEVDLMHKPEEPQGLDFNHRFKGRRISMLIDAAVRAEREKDAPRDYLGASRIGHHCLRALQYEFFNTPKDVPFEGRIYRIFHRGHHGEDWMAEWLRMAGFVLRTAGADGRQFGFSTGKGRIRGHCDGVFVGGPDEYGPYPRLWECKVLGSKGWNKLDKQGLEKAYPEYFAQVQLYMAYLNLSENPTLFTAMNADTMEVYDESVPFEPGRAQELSDRAVTVIRACEAGELLPRCAADEDCFSCRFCAYRTRCWHV</sequence>
<name>A0A8S5P583_9CAUD</name>
<dbReference type="EMBL" id="BK015332">
    <property type="protein sequence ID" value="DAE01792.1"/>
    <property type="molecule type" value="Genomic_DNA"/>
</dbReference>
<dbReference type="Gene3D" id="1.10.30.50">
    <property type="match status" value="1"/>
</dbReference>
<dbReference type="InterPro" id="IPR003615">
    <property type="entry name" value="HNH_nuc"/>
</dbReference>
<keyword evidence="2" id="KW-0269">Exonuclease</keyword>
<dbReference type="Gene3D" id="3.90.320.10">
    <property type="match status" value="1"/>
</dbReference>
<dbReference type="InterPro" id="IPR002711">
    <property type="entry name" value="HNH"/>
</dbReference>
<feature type="domain" description="HNH" evidence="1">
    <location>
        <begin position="92"/>
        <end position="132"/>
    </location>
</feature>
<protein>
    <submittedName>
        <fullName evidence="2">Exonuclease</fullName>
    </submittedName>
</protein>